<evidence type="ECO:0000256" key="1">
    <source>
        <dbReference type="SAM" id="SignalP"/>
    </source>
</evidence>
<dbReference type="AlphaFoldDB" id="A0A7W2IN94"/>
<evidence type="ECO:0000313" key="3">
    <source>
        <dbReference type="Proteomes" id="UP000573499"/>
    </source>
</evidence>
<reference evidence="2 3" key="1">
    <citation type="submission" date="2020-07" db="EMBL/GenBank/DDBJ databases">
        <title>Novel species isolated from subtropical streams in China.</title>
        <authorList>
            <person name="Lu H."/>
        </authorList>
    </citation>
    <scope>NUCLEOTIDE SEQUENCE [LARGE SCALE GENOMIC DNA]</scope>
    <source>
        <strain evidence="2 3">LX47W</strain>
    </source>
</reference>
<feature type="chain" id="PRO_5030523371" evidence="1">
    <location>
        <begin position="20"/>
        <end position="134"/>
    </location>
</feature>
<sequence length="134" mass="14781">MRRAILLVTSLLVASSALAQVSAAANSGIEGASQFITSDGAYLLHSVQRKTPNVLRMHHGDDDVSKVQKRTPINPQAIETTLSIALAQAWKRGFIEVGVEETRRVLLECQQETSVVLTMPFMRSDAQQAHCYRF</sequence>
<accession>A0A7W2IN94</accession>
<proteinExistence type="predicted"/>
<dbReference type="RefSeq" id="WP_182157298.1">
    <property type="nucleotide sequence ID" value="NZ_JACEZU010000018.1"/>
</dbReference>
<organism evidence="2 3">
    <name type="scientific">Rugamonas apoptosis</name>
    <dbReference type="NCBI Taxonomy" id="2758570"/>
    <lineage>
        <taxon>Bacteria</taxon>
        <taxon>Pseudomonadati</taxon>
        <taxon>Pseudomonadota</taxon>
        <taxon>Betaproteobacteria</taxon>
        <taxon>Burkholderiales</taxon>
        <taxon>Oxalobacteraceae</taxon>
        <taxon>Telluria group</taxon>
        <taxon>Rugamonas</taxon>
    </lineage>
</organism>
<dbReference type="Proteomes" id="UP000573499">
    <property type="component" value="Unassembled WGS sequence"/>
</dbReference>
<keyword evidence="1" id="KW-0732">Signal</keyword>
<comment type="caution">
    <text evidence="2">The sequence shown here is derived from an EMBL/GenBank/DDBJ whole genome shotgun (WGS) entry which is preliminary data.</text>
</comment>
<dbReference type="EMBL" id="JACEZU010000018">
    <property type="protein sequence ID" value="MBA5690498.1"/>
    <property type="molecule type" value="Genomic_DNA"/>
</dbReference>
<evidence type="ECO:0000313" key="2">
    <source>
        <dbReference type="EMBL" id="MBA5690498.1"/>
    </source>
</evidence>
<keyword evidence="3" id="KW-1185">Reference proteome</keyword>
<name>A0A7W2IN94_9BURK</name>
<feature type="signal peptide" evidence="1">
    <location>
        <begin position="1"/>
        <end position="19"/>
    </location>
</feature>
<protein>
    <submittedName>
        <fullName evidence="2">Uncharacterized protein</fullName>
    </submittedName>
</protein>
<gene>
    <name evidence="2" type="ORF">H3H39_26020</name>
</gene>